<dbReference type="InterPro" id="IPR013783">
    <property type="entry name" value="Ig-like_fold"/>
</dbReference>
<dbReference type="InterPro" id="IPR003961">
    <property type="entry name" value="FN3_dom"/>
</dbReference>
<accession>A0A8C6TV29</accession>
<reference evidence="4" key="1">
    <citation type="submission" date="2025-08" db="UniProtKB">
        <authorList>
            <consortium name="Ensembl"/>
        </authorList>
    </citation>
    <scope>IDENTIFICATION</scope>
</reference>
<name>A0A8C6TV29_9GOBI</name>
<dbReference type="PANTHER" id="PTHR48483:SF2">
    <property type="entry name" value="INTERLEUKIN-27 SUBUNIT BETA"/>
    <property type="match status" value="1"/>
</dbReference>
<dbReference type="PROSITE" id="PS50853">
    <property type="entry name" value="FN3"/>
    <property type="match status" value="1"/>
</dbReference>
<dbReference type="Ensembl" id="ENSNMLT00000029008.1">
    <property type="protein sequence ID" value="ENSNMLP00000025951.1"/>
    <property type="gene ID" value="ENSNMLG00000016569.1"/>
</dbReference>
<dbReference type="InterPro" id="IPR036116">
    <property type="entry name" value="FN3_sf"/>
</dbReference>
<dbReference type="InterPro" id="IPR056621">
    <property type="entry name" value="FN3_IL27B_N"/>
</dbReference>
<sequence length="240" mass="27160">MFACFVTLLCALGAQALDLHRVNFYSSTAAHSTPEVHCWCSSFPHQTLCSWTDPPQAAPTHYIATYRYRKKQTVTRPGHLIPPGGSLSTLNLTLPPSTQQQWHCHLPDLKLLTDYILNVTAVYPDSHSVHLSTFMIEDIAGPPVALHVSSPDPRTVLVQWEPPSTWTNIDIFPLKYKIMYQWRRDGEIHSQHLPFCERRRVPLRGLSRGRTYQIQVCAQDVLGLGHCSDWSTPVNITVPL</sequence>
<feature type="signal peptide" evidence="2">
    <location>
        <begin position="1"/>
        <end position="16"/>
    </location>
</feature>
<dbReference type="Pfam" id="PF00041">
    <property type="entry name" value="fn3"/>
    <property type="match status" value="1"/>
</dbReference>
<organism evidence="4 5">
    <name type="scientific">Neogobius melanostomus</name>
    <name type="common">round goby</name>
    <dbReference type="NCBI Taxonomy" id="47308"/>
    <lineage>
        <taxon>Eukaryota</taxon>
        <taxon>Metazoa</taxon>
        <taxon>Chordata</taxon>
        <taxon>Craniata</taxon>
        <taxon>Vertebrata</taxon>
        <taxon>Euteleostomi</taxon>
        <taxon>Actinopterygii</taxon>
        <taxon>Neopterygii</taxon>
        <taxon>Teleostei</taxon>
        <taxon>Neoteleostei</taxon>
        <taxon>Acanthomorphata</taxon>
        <taxon>Gobiaria</taxon>
        <taxon>Gobiiformes</taxon>
        <taxon>Gobioidei</taxon>
        <taxon>Gobiidae</taxon>
        <taxon>Benthophilinae</taxon>
        <taxon>Neogobiini</taxon>
        <taxon>Neogobius</taxon>
    </lineage>
</organism>
<evidence type="ECO:0000256" key="2">
    <source>
        <dbReference type="SAM" id="SignalP"/>
    </source>
</evidence>
<dbReference type="CDD" id="cd00063">
    <property type="entry name" value="FN3"/>
    <property type="match status" value="1"/>
</dbReference>
<comment type="similarity">
    <text evidence="1">Belongs to the type I cytokine receptor family. Type 3 subfamily.</text>
</comment>
<dbReference type="PANTHER" id="PTHR48483">
    <property type="entry name" value="INTERLEUKIN-27 SUBUNIT BETA"/>
    <property type="match status" value="1"/>
</dbReference>
<feature type="domain" description="Fibronectin type-III" evidence="3">
    <location>
        <begin position="142"/>
        <end position="240"/>
    </location>
</feature>
<dbReference type="Pfam" id="PF24031">
    <property type="entry name" value="FN3_IL27B_N"/>
    <property type="match status" value="1"/>
</dbReference>
<dbReference type="Gene3D" id="2.60.40.10">
    <property type="entry name" value="Immunoglobulins"/>
    <property type="match status" value="1"/>
</dbReference>
<reference evidence="4" key="2">
    <citation type="submission" date="2025-09" db="UniProtKB">
        <authorList>
            <consortium name="Ensembl"/>
        </authorList>
    </citation>
    <scope>IDENTIFICATION</scope>
</reference>
<dbReference type="AlphaFoldDB" id="A0A8C6TV29"/>
<evidence type="ECO:0000313" key="4">
    <source>
        <dbReference type="Ensembl" id="ENSNMLP00000025951.1"/>
    </source>
</evidence>
<feature type="chain" id="PRO_5034281130" description="Fibronectin type-III domain-containing protein" evidence="2">
    <location>
        <begin position="17"/>
        <end position="240"/>
    </location>
</feature>
<evidence type="ECO:0000313" key="5">
    <source>
        <dbReference type="Proteomes" id="UP000694523"/>
    </source>
</evidence>
<protein>
    <recommendedName>
        <fullName evidence="3">Fibronectin type-III domain-containing protein</fullName>
    </recommendedName>
</protein>
<evidence type="ECO:0000256" key="1">
    <source>
        <dbReference type="ARBA" id="ARBA00010890"/>
    </source>
</evidence>
<keyword evidence="5" id="KW-1185">Reference proteome</keyword>
<dbReference type="SMART" id="SM00060">
    <property type="entry name" value="FN3"/>
    <property type="match status" value="2"/>
</dbReference>
<dbReference type="InterPro" id="IPR053073">
    <property type="entry name" value="IL11/IL27_subunit_beta"/>
</dbReference>
<keyword evidence="2" id="KW-0732">Signal</keyword>
<proteinExistence type="inferred from homology"/>
<dbReference type="Proteomes" id="UP000694523">
    <property type="component" value="Unplaced"/>
</dbReference>
<evidence type="ECO:0000259" key="3">
    <source>
        <dbReference type="PROSITE" id="PS50853"/>
    </source>
</evidence>
<dbReference type="SUPFAM" id="SSF49265">
    <property type="entry name" value="Fibronectin type III"/>
    <property type="match status" value="2"/>
</dbReference>